<organism evidence="1">
    <name type="scientific">Anguilla anguilla</name>
    <name type="common">European freshwater eel</name>
    <name type="synonym">Muraena anguilla</name>
    <dbReference type="NCBI Taxonomy" id="7936"/>
    <lineage>
        <taxon>Eukaryota</taxon>
        <taxon>Metazoa</taxon>
        <taxon>Chordata</taxon>
        <taxon>Craniata</taxon>
        <taxon>Vertebrata</taxon>
        <taxon>Euteleostomi</taxon>
        <taxon>Actinopterygii</taxon>
        <taxon>Neopterygii</taxon>
        <taxon>Teleostei</taxon>
        <taxon>Anguilliformes</taxon>
        <taxon>Anguillidae</taxon>
        <taxon>Anguilla</taxon>
    </lineage>
</organism>
<protein>
    <submittedName>
        <fullName evidence="1">Uncharacterized protein</fullName>
    </submittedName>
</protein>
<proteinExistence type="predicted"/>
<reference evidence="1" key="2">
    <citation type="journal article" date="2015" name="Fish Shellfish Immunol.">
        <title>Early steps in the European eel (Anguilla anguilla)-Vibrio vulnificus interaction in the gills: Role of the RtxA13 toxin.</title>
        <authorList>
            <person name="Callol A."/>
            <person name="Pajuelo D."/>
            <person name="Ebbesson L."/>
            <person name="Teles M."/>
            <person name="MacKenzie S."/>
            <person name="Amaro C."/>
        </authorList>
    </citation>
    <scope>NUCLEOTIDE SEQUENCE</scope>
</reference>
<dbReference type="EMBL" id="GBXM01098736">
    <property type="protein sequence ID" value="JAH09841.1"/>
    <property type="molecule type" value="Transcribed_RNA"/>
</dbReference>
<accession>A0A0E9PZ01</accession>
<evidence type="ECO:0000313" key="1">
    <source>
        <dbReference type="EMBL" id="JAH09841.1"/>
    </source>
</evidence>
<sequence>MCSDVVWVKEAEQRTVHWTWRGGCYIGVNQSINYFGK</sequence>
<reference evidence="1" key="1">
    <citation type="submission" date="2014-11" db="EMBL/GenBank/DDBJ databases">
        <authorList>
            <person name="Amaro Gonzalez C."/>
        </authorList>
    </citation>
    <scope>NUCLEOTIDE SEQUENCE</scope>
</reference>
<name>A0A0E9PZ01_ANGAN</name>
<dbReference type="AlphaFoldDB" id="A0A0E9PZ01"/>